<dbReference type="PANTHER" id="PTHR12640:SF0">
    <property type="entry name" value="DOLICHYL-DIPHOSPHOOLIGOSACCHARIDE--PROTEIN GLYCOSYLTRANSFERASE SUBUNIT 2"/>
    <property type="match status" value="1"/>
</dbReference>
<gene>
    <name evidence="3" type="ORF">TSOC_012379</name>
</gene>
<dbReference type="Pfam" id="PF23860">
    <property type="entry name" value="Ribophorin_II_3rd"/>
    <property type="match status" value="1"/>
</dbReference>
<evidence type="ECO:0000313" key="3">
    <source>
        <dbReference type="EMBL" id="PNH01701.1"/>
    </source>
</evidence>
<accession>A0A2J7ZN50</accession>
<organism evidence="3 4">
    <name type="scientific">Tetrabaena socialis</name>
    <dbReference type="NCBI Taxonomy" id="47790"/>
    <lineage>
        <taxon>Eukaryota</taxon>
        <taxon>Viridiplantae</taxon>
        <taxon>Chlorophyta</taxon>
        <taxon>core chlorophytes</taxon>
        <taxon>Chlorophyceae</taxon>
        <taxon>CS clade</taxon>
        <taxon>Chlamydomonadales</taxon>
        <taxon>Tetrabaenaceae</taxon>
        <taxon>Tetrabaena</taxon>
    </lineage>
</organism>
<sequence>MALSRWAFAVLVAQAALVLVTVTVKKGGESFKPQQVMLMLKSKSLGLAAYAVGKAKNGAYVLSINAASVEKQIGKLPGEFEVSLLVGDPSTPKGVSYVLGTAELLFSAASTAPEPAAAVRTAAFQPATNVKPEIKHIFRLPEKRPPSVVSYVFTLLAFVPLGAVLLLLPSLTGVNFKVGARQ</sequence>
<feature type="transmembrane region" description="Helical" evidence="1">
    <location>
        <begin position="148"/>
        <end position="168"/>
    </location>
</feature>
<keyword evidence="4" id="KW-1185">Reference proteome</keyword>
<feature type="domain" description="Ribophorin II third" evidence="2">
    <location>
        <begin position="15"/>
        <end position="101"/>
    </location>
</feature>
<evidence type="ECO:0000259" key="2">
    <source>
        <dbReference type="Pfam" id="PF23860"/>
    </source>
</evidence>
<comment type="caution">
    <text evidence="3">The sequence shown here is derived from an EMBL/GenBank/DDBJ whole genome shotgun (WGS) entry which is preliminary data.</text>
</comment>
<protein>
    <submittedName>
        <fullName evidence="3">Dolichyl-diphosphooligosaccharide--protein glycosyltransferase subunit 2</fullName>
    </submittedName>
</protein>
<dbReference type="InterPro" id="IPR008814">
    <property type="entry name" value="Swp1"/>
</dbReference>
<dbReference type="InterPro" id="IPR055374">
    <property type="entry name" value="Ribophorin_II_3rd"/>
</dbReference>
<evidence type="ECO:0000313" key="4">
    <source>
        <dbReference type="Proteomes" id="UP000236333"/>
    </source>
</evidence>
<keyword evidence="1" id="KW-1133">Transmembrane helix</keyword>
<evidence type="ECO:0000256" key="1">
    <source>
        <dbReference type="SAM" id="Phobius"/>
    </source>
</evidence>
<dbReference type="AlphaFoldDB" id="A0A2J7ZN50"/>
<dbReference type="UniPathway" id="UPA00378"/>
<dbReference type="EMBL" id="PGGS01000814">
    <property type="protein sequence ID" value="PNH01701.1"/>
    <property type="molecule type" value="Genomic_DNA"/>
</dbReference>
<dbReference type="OrthoDB" id="432292at2759"/>
<dbReference type="GO" id="GO:0016740">
    <property type="term" value="F:transferase activity"/>
    <property type="evidence" value="ECO:0007669"/>
    <property type="project" value="UniProtKB-KW"/>
</dbReference>
<keyword evidence="1" id="KW-0812">Transmembrane</keyword>
<feature type="transmembrane region" description="Helical" evidence="1">
    <location>
        <begin position="6"/>
        <end position="24"/>
    </location>
</feature>
<dbReference type="PANTHER" id="PTHR12640">
    <property type="entry name" value="RIBOPHORIN II"/>
    <property type="match status" value="1"/>
</dbReference>
<dbReference type="Proteomes" id="UP000236333">
    <property type="component" value="Unassembled WGS sequence"/>
</dbReference>
<keyword evidence="1" id="KW-0472">Membrane</keyword>
<proteinExistence type="predicted"/>
<dbReference type="GO" id="GO:0006487">
    <property type="term" value="P:protein N-linked glycosylation"/>
    <property type="evidence" value="ECO:0007669"/>
    <property type="project" value="TreeGrafter"/>
</dbReference>
<dbReference type="GO" id="GO:0008250">
    <property type="term" value="C:oligosaccharyltransferase complex"/>
    <property type="evidence" value="ECO:0007669"/>
    <property type="project" value="InterPro"/>
</dbReference>
<feature type="non-terminal residue" evidence="3">
    <location>
        <position position="182"/>
    </location>
</feature>
<name>A0A2J7ZN50_9CHLO</name>
<reference evidence="3 4" key="1">
    <citation type="journal article" date="2017" name="Mol. Biol. Evol.">
        <title>The 4-celled Tetrabaena socialis nuclear genome reveals the essential components for genetic control of cell number at the origin of multicellularity in the volvocine lineage.</title>
        <authorList>
            <person name="Featherston J."/>
            <person name="Arakaki Y."/>
            <person name="Hanschen E.R."/>
            <person name="Ferris P.J."/>
            <person name="Michod R.E."/>
            <person name="Olson B.J.S.C."/>
            <person name="Nozaki H."/>
            <person name="Durand P.M."/>
        </authorList>
    </citation>
    <scope>NUCLEOTIDE SEQUENCE [LARGE SCALE GENOMIC DNA]</scope>
    <source>
        <strain evidence="3 4">NIES-571</strain>
    </source>
</reference>
<keyword evidence="3" id="KW-0808">Transferase</keyword>